<feature type="binding site" evidence="7">
    <location>
        <position position="226"/>
    </location>
    <ligand>
        <name>ATP</name>
        <dbReference type="ChEBI" id="CHEBI:30616"/>
    </ligand>
</feature>
<feature type="compositionally biased region" description="Polar residues" evidence="9">
    <location>
        <begin position="92"/>
        <end position="107"/>
    </location>
</feature>
<feature type="binding site" evidence="8">
    <location>
        <position position="247"/>
    </location>
    <ligand>
        <name>Mn(2+)</name>
        <dbReference type="ChEBI" id="CHEBI:29035"/>
    </ligand>
</feature>
<dbReference type="InterPro" id="IPR024869">
    <property type="entry name" value="FAM20"/>
</dbReference>
<keyword evidence="7" id="KW-0547">Nucleotide-binding</keyword>
<feature type="binding site" evidence="7">
    <location>
        <position position="210"/>
    </location>
    <ligand>
        <name>ATP</name>
        <dbReference type="ChEBI" id="CHEBI:30616"/>
    </ligand>
</feature>
<feature type="domain" description="FAM20 C-terminal" evidence="10">
    <location>
        <begin position="293"/>
        <end position="504"/>
    </location>
</feature>
<comment type="cofactor">
    <cofactor evidence="8">
        <name>Mn(2+)</name>
        <dbReference type="ChEBI" id="CHEBI:29035"/>
    </cofactor>
</comment>
<gene>
    <name evidence="11" type="ORF">GWK47_048158</name>
</gene>
<dbReference type="EMBL" id="JACEEZ010012573">
    <property type="protein sequence ID" value="KAG0720619.1"/>
    <property type="molecule type" value="Genomic_DNA"/>
</dbReference>
<dbReference type="GO" id="GO:0005524">
    <property type="term" value="F:ATP binding"/>
    <property type="evidence" value="ECO:0007669"/>
    <property type="project" value="UniProtKB-KW"/>
</dbReference>
<sequence length="516" mass="58044">MKLKKRIILAIVTSSVLLTVVVLLDTGAILYYHGNRNAHTEGPVKNFFRRHLQRMSNGSRDASLIASASGQLSAASDDPAPARPSPAEGETILSQGPTGRTEPSATDTAPPDPYLDLQQIVAKVKKRNKKSGGRKQRWNPTIGDLLGRESGNNYCVFSSSEKTRQFGIVFTTAYPRTGCMAAGTIHVNTLLHYVTTLPIAHISQKEGGTQIKLTIEFSDGGRALFKPMRHPRDQQTLKNQFYFTDFERHNAEIAAFHLDRLLGFRRAVPTVGRTVNITKDLFPLAKGDLLKTFFFSPEKNHCFHGKCSYYCDTAHAICGSPDMLEGSFAVFLPGDAEVPRVHWRHPWRRSYSRRRKAEWEEDDEYCASVKETPPYNEGRRLLDVVDMAVLDFLMGNMDRHHYETIEMFGNNSAPLHLDHGRGFGQAFLDEASILAPLYQCCVMRHSTLATLLRFHTGPERLSAAMVASMARDPLRPVLWPPHLHALDRRLNTVLHVTRRCLHPAKDPNKVIIDDFH</sequence>
<evidence type="ECO:0000256" key="4">
    <source>
        <dbReference type="ARBA" id="ARBA00023157"/>
    </source>
</evidence>
<name>A0A8J5CSE4_CHIOP</name>
<keyword evidence="5" id="KW-0325">Glycoprotein</keyword>
<feature type="binding site" evidence="7">
    <location>
        <position position="418"/>
    </location>
    <ligand>
        <name>ATP</name>
        <dbReference type="ChEBI" id="CHEBI:30616"/>
    </ligand>
</feature>
<protein>
    <submittedName>
        <fullName evidence="11">Extracellular serine/threonine protein CG31145</fullName>
    </submittedName>
</protein>
<proteinExistence type="inferred from homology"/>
<dbReference type="PANTHER" id="PTHR12450:SF22">
    <property type="entry name" value="EXTRACELLULAR SERINE_THREONINE PROTEIN CG31145"/>
    <property type="match status" value="1"/>
</dbReference>
<dbReference type="GO" id="GO:0005794">
    <property type="term" value="C:Golgi apparatus"/>
    <property type="evidence" value="ECO:0007669"/>
    <property type="project" value="UniProtKB-SubCell"/>
</dbReference>
<dbReference type="OrthoDB" id="8583677at2759"/>
<evidence type="ECO:0000256" key="9">
    <source>
        <dbReference type="SAM" id="MobiDB-lite"/>
    </source>
</evidence>
<dbReference type="CDD" id="cd10314">
    <property type="entry name" value="FAM20_C"/>
    <property type="match status" value="1"/>
</dbReference>
<dbReference type="GO" id="GO:0004674">
    <property type="term" value="F:protein serine/threonine kinase activity"/>
    <property type="evidence" value="ECO:0007669"/>
    <property type="project" value="TreeGrafter"/>
</dbReference>
<feature type="region of interest" description="Disordered" evidence="9">
    <location>
        <begin position="67"/>
        <end position="113"/>
    </location>
</feature>
<dbReference type="Proteomes" id="UP000770661">
    <property type="component" value="Unassembled WGS sequence"/>
</dbReference>
<keyword evidence="7" id="KW-0067">ATP-binding</keyword>
<dbReference type="PANTHER" id="PTHR12450">
    <property type="entry name" value="DENTIN MATRIX PROTEIN 4 PROTEIN FAM20"/>
    <property type="match status" value="1"/>
</dbReference>
<comment type="subcellular location">
    <subcellularLocation>
        <location evidence="1">Golgi apparatus</location>
    </subcellularLocation>
</comment>
<comment type="similarity">
    <text evidence="2">Belongs to the FAM20 family.</text>
</comment>
<evidence type="ECO:0000313" key="12">
    <source>
        <dbReference type="Proteomes" id="UP000770661"/>
    </source>
</evidence>
<evidence type="ECO:0000256" key="2">
    <source>
        <dbReference type="ARBA" id="ARBA00006557"/>
    </source>
</evidence>
<feature type="active site" evidence="6">
    <location>
        <position position="398"/>
    </location>
</feature>
<evidence type="ECO:0000256" key="7">
    <source>
        <dbReference type="PIRSR" id="PIRSR624869-2"/>
    </source>
</evidence>
<keyword evidence="4" id="KW-1015">Disulfide bond</keyword>
<keyword evidence="8" id="KW-0464">Manganese</keyword>
<evidence type="ECO:0000256" key="3">
    <source>
        <dbReference type="ARBA" id="ARBA00023034"/>
    </source>
</evidence>
<dbReference type="GO" id="GO:0046872">
    <property type="term" value="F:metal ion binding"/>
    <property type="evidence" value="ECO:0007669"/>
    <property type="project" value="UniProtKB-KW"/>
</dbReference>
<evidence type="ECO:0000256" key="6">
    <source>
        <dbReference type="PIRSR" id="PIRSR624869-1"/>
    </source>
</evidence>
<feature type="binding site" evidence="8">
    <location>
        <position position="418"/>
    </location>
    <ligand>
        <name>Mn(2+)</name>
        <dbReference type="ChEBI" id="CHEBI:29035"/>
    </ligand>
</feature>
<comment type="caution">
    <text evidence="11">The sequence shown here is derived from an EMBL/GenBank/DDBJ whole genome shotgun (WGS) entry which is preliminary data.</text>
</comment>
<dbReference type="InterPro" id="IPR009581">
    <property type="entry name" value="FAM20_C"/>
</dbReference>
<dbReference type="Pfam" id="PF06702">
    <property type="entry name" value="Fam20C"/>
    <property type="match status" value="1"/>
</dbReference>
<dbReference type="AlphaFoldDB" id="A0A8J5CSE4"/>
<evidence type="ECO:0000256" key="8">
    <source>
        <dbReference type="PIRSR" id="PIRSR624869-3"/>
    </source>
</evidence>
<organism evidence="11 12">
    <name type="scientific">Chionoecetes opilio</name>
    <name type="common">Atlantic snow crab</name>
    <name type="synonym">Cancer opilio</name>
    <dbReference type="NCBI Taxonomy" id="41210"/>
    <lineage>
        <taxon>Eukaryota</taxon>
        <taxon>Metazoa</taxon>
        <taxon>Ecdysozoa</taxon>
        <taxon>Arthropoda</taxon>
        <taxon>Crustacea</taxon>
        <taxon>Multicrustacea</taxon>
        <taxon>Malacostraca</taxon>
        <taxon>Eumalacostraca</taxon>
        <taxon>Eucarida</taxon>
        <taxon>Decapoda</taxon>
        <taxon>Pleocyemata</taxon>
        <taxon>Brachyura</taxon>
        <taxon>Eubrachyura</taxon>
        <taxon>Majoidea</taxon>
        <taxon>Majidae</taxon>
        <taxon>Chionoecetes</taxon>
    </lineage>
</organism>
<keyword evidence="8" id="KW-0479">Metal-binding</keyword>
<evidence type="ECO:0000256" key="1">
    <source>
        <dbReference type="ARBA" id="ARBA00004555"/>
    </source>
</evidence>
<keyword evidence="12" id="KW-1185">Reference proteome</keyword>
<accession>A0A8J5CSE4</accession>
<feature type="binding site" evidence="7">
    <location>
        <position position="247"/>
    </location>
    <ligand>
        <name>ATP</name>
        <dbReference type="ChEBI" id="CHEBI:30616"/>
    </ligand>
</feature>
<reference evidence="11" key="1">
    <citation type="submission" date="2020-07" db="EMBL/GenBank/DDBJ databases">
        <title>The High-quality genome of the commercially important snow crab, Chionoecetes opilio.</title>
        <authorList>
            <person name="Jeong J.-H."/>
            <person name="Ryu S."/>
        </authorList>
    </citation>
    <scope>NUCLEOTIDE SEQUENCE</scope>
    <source>
        <strain evidence="11">MADBK_172401_WGS</strain>
        <tissue evidence="11">Digestive gland</tissue>
    </source>
</reference>
<feature type="binding site" evidence="7">
    <location>
        <position position="403"/>
    </location>
    <ligand>
        <name>ATP</name>
        <dbReference type="ChEBI" id="CHEBI:30616"/>
    </ligand>
</feature>
<evidence type="ECO:0000313" key="11">
    <source>
        <dbReference type="EMBL" id="KAG0720619.1"/>
    </source>
</evidence>
<evidence type="ECO:0000259" key="10">
    <source>
        <dbReference type="Pfam" id="PF06702"/>
    </source>
</evidence>
<evidence type="ECO:0000256" key="5">
    <source>
        <dbReference type="ARBA" id="ARBA00023180"/>
    </source>
</evidence>
<keyword evidence="3" id="KW-0333">Golgi apparatus</keyword>
<feature type="binding site" evidence="7">
    <location>
        <begin position="329"/>
        <end position="332"/>
    </location>
    <ligand>
        <name>ATP</name>
        <dbReference type="ChEBI" id="CHEBI:30616"/>
    </ligand>
</feature>